<organism evidence="1 2">
    <name type="scientific">Sphingopyxis soli</name>
    <dbReference type="NCBI Taxonomy" id="592051"/>
    <lineage>
        <taxon>Bacteria</taxon>
        <taxon>Pseudomonadati</taxon>
        <taxon>Pseudomonadota</taxon>
        <taxon>Alphaproteobacteria</taxon>
        <taxon>Sphingomonadales</taxon>
        <taxon>Sphingomonadaceae</taxon>
        <taxon>Sphingopyxis</taxon>
    </lineage>
</organism>
<proteinExistence type="predicted"/>
<keyword evidence="2" id="KW-1185">Reference proteome</keyword>
<name>A0ABP3X4V7_9SPHN</name>
<gene>
    <name evidence="1" type="ORF">GCM10009115_00220</name>
</gene>
<accession>A0ABP3X4V7</accession>
<evidence type="ECO:0000313" key="2">
    <source>
        <dbReference type="Proteomes" id="UP001500738"/>
    </source>
</evidence>
<evidence type="ECO:0000313" key="1">
    <source>
        <dbReference type="EMBL" id="GAA0860694.1"/>
    </source>
</evidence>
<sequence>MSDGGGIGAADEAEEDILQDVVEIGERHAAAEIFSEEREVRPEGLDEIVGRLARSRGGLDWRLPSGRRARFERLPGIVNRDVFSPVIGPIGAECHRESPYGDIL</sequence>
<protein>
    <submittedName>
        <fullName evidence="1">Uncharacterized protein</fullName>
    </submittedName>
</protein>
<dbReference type="Proteomes" id="UP001500738">
    <property type="component" value="Unassembled WGS sequence"/>
</dbReference>
<comment type="caution">
    <text evidence="1">The sequence shown here is derived from an EMBL/GenBank/DDBJ whole genome shotgun (WGS) entry which is preliminary data.</text>
</comment>
<reference evidence="2" key="1">
    <citation type="journal article" date="2019" name="Int. J. Syst. Evol. Microbiol.">
        <title>The Global Catalogue of Microorganisms (GCM) 10K type strain sequencing project: providing services to taxonomists for standard genome sequencing and annotation.</title>
        <authorList>
            <consortium name="The Broad Institute Genomics Platform"/>
            <consortium name="The Broad Institute Genome Sequencing Center for Infectious Disease"/>
            <person name="Wu L."/>
            <person name="Ma J."/>
        </authorList>
    </citation>
    <scope>NUCLEOTIDE SEQUENCE [LARGE SCALE GENOMIC DNA]</scope>
    <source>
        <strain evidence="2">JCM 15910</strain>
    </source>
</reference>
<dbReference type="EMBL" id="BAAAFE010000001">
    <property type="protein sequence ID" value="GAA0860694.1"/>
    <property type="molecule type" value="Genomic_DNA"/>
</dbReference>